<name>A0ABW0NR26_9MICO</name>
<proteinExistence type="predicted"/>
<evidence type="ECO:0000313" key="1">
    <source>
        <dbReference type="EMBL" id="MFC5501339.1"/>
    </source>
</evidence>
<keyword evidence="2" id="KW-1185">Reference proteome</keyword>
<protein>
    <submittedName>
        <fullName evidence="1">Uncharacterized protein</fullName>
    </submittedName>
</protein>
<dbReference type="Proteomes" id="UP001596039">
    <property type="component" value="Unassembled WGS sequence"/>
</dbReference>
<comment type="caution">
    <text evidence="1">The sequence shown here is derived from an EMBL/GenBank/DDBJ whole genome shotgun (WGS) entry which is preliminary data.</text>
</comment>
<evidence type="ECO:0000313" key="2">
    <source>
        <dbReference type="Proteomes" id="UP001596039"/>
    </source>
</evidence>
<gene>
    <name evidence="1" type="ORF">ACFPJ4_03680</name>
</gene>
<dbReference type="EMBL" id="JBHSMG010000001">
    <property type="protein sequence ID" value="MFC5501339.1"/>
    <property type="molecule type" value="Genomic_DNA"/>
</dbReference>
<sequence>MALFASRRGTDESLPRDDRGVGHFNDYSYGLVARNKRITIVLADSDPHQEELRAILDAGDEHPETAISPRTREQERVDAPIVVRLFTGRRVSGPVGSVPRGLESVVDDTLRRLDDTVGKARIPARIVTKGGKLRVELLMGLVR</sequence>
<reference evidence="2" key="1">
    <citation type="journal article" date="2019" name="Int. J. Syst. Evol. Microbiol.">
        <title>The Global Catalogue of Microorganisms (GCM) 10K type strain sequencing project: providing services to taxonomists for standard genome sequencing and annotation.</title>
        <authorList>
            <consortium name="The Broad Institute Genomics Platform"/>
            <consortium name="The Broad Institute Genome Sequencing Center for Infectious Disease"/>
            <person name="Wu L."/>
            <person name="Ma J."/>
        </authorList>
    </citation>
    <scope>NUCLEOTIDE SEQUENCE [LARGE SCALE GENOMIC DNA]</scope>
    <source>
        <strain evidence="2">CGMCC 4.6997</strain>
    </source>
</reference>
<accession>A0ABW0NR26</accession>
<organism evidence="1 2">
    <name type="scientific">Lysinimonas soli</name>
    <dbReference type="NCBI Taxonomy" id="1074233"/>
    <lineage>
        <taxon>Bacteria</taxon>
        <taxon>Bacillati</taxon>
        <taxon>Actinomycetota</taxon>
        <taxon>Actinomycetes</taxon>
        <taxon>Micrococcales</taxon>
        <taxon>Microbacteriaceae</taxon>
        <taxon>Lysinimonas</taxon>
    </lineage>
</organism>
<dbReference type="RefSeq" id="WP_386738936.1">
    <property type="nucleotide sequence ID" value="NZ_JBHSMG010000001.1"/>
</dbReference>